<name>A0A3E1K7Q7_9GAMM</name>
<dbReference type="OrthoDB" id="9807749at2"/>
<dbReference type="GO" id="GO:0000162">
    <property type="term" value="P:L-tryptophan biosynthetic process"/>
    <property type="evidence" value="ECO:0007669"/>
    <property type="project" value="TreeGrafter"/>
</dbReference>
<comment type="caution">
    <text evidence="11">The sequence shown here is derived from an EMBL/GenBank/DDBJ whole genome shotgun (WGS) entry which is preliminary data.</text>
</comment>
<feature type="active site" description="Proton acceptor" evidence="9">
    <location>
        <position position="8"/>
    </location>
</feature>
<dbReference type="CDD" id="cd04732">
    <property type="entry name" value="HisA"/>
    <property type="match status" value="1"/>
</dbReference>
<feature type="active site" description="Proton donor" evidence="9">
    <location>
        <position position="130"/>
    </location>
</feature>
<dbReference type="AlphaFoldDB" id="A0A3E1K7Q7"/>
<accession>A0A3E1K7Q7</accession>
<evidence type="ECO:0000256" key="6">
    <source>
        <dbReference type="ARBA" id="ARBA00022605"/>
    </source>
</evidence>
<dbReference type="EMBL" id="QUZK01000039">
    <property type="protein sequence ID" value="RFF30029.1"/>
    <property type="molecule type" value="Genomic_DNA"/>
</dbReference>
<dbReference type="SUPFAM" id="SSF51366">
    <property type="entry name" value="Ribulose-phoshate binding barrel"/>
    <property type="match status" value="1"/>
</dbReference>
<organism evidence="11 12">
    <name type="scientific">Wenzhouxiangella sediminis</name>
    <dbReference type="NCBI Taxonomy" id="1792836"/>
    <lineage>
        <taxon>Bacteria</taxon>
        <taxon>Pseudomonadati</taxon>
        <taxon>Pseudomonadota</taxon>
        <taxon>Gammaproteobacteria</taxon>
        <taxon>Chromatiales</taxon>
        <taxon>Wenzhouxiangellaceae</taxon>
        <taxon>Wenzhouxiangella</taxon>
    </lineage>
</organism>
<evidence type="ECO:0000256" key="9">
    <source>
        <dbReference type="HAMAP-Rule" id="MF_01014"/>
    </source>
</evidence>
<keyword evidence="7 9" id="KW-0368">Histidine biosynthesis</keyword>
<evidence type="ECO:0000313" key="11">
    <source>
        <dbReference type="EMBL" id="RFF30029.1"/>
    </source>
</evidence>
<gene>
    <name evidence="9" type="primary">hisA</name>
    <name evidence="11" type="ORF">DZC52_10015</name>
</gene>
<dbReference type="EC" id="5.3.1.16" evidence="9"/>
<proteinExistence type="inferred from homology"/>
<dbReference type="Pfam" id="PF00977">
    <property type="entry name" value="His_biosynth"/>
    <property type="match status" value="1"/>
</dbReference>
<dbReference type="InterPro" id="IPR006062">
    <property type="entry name" value="His_biosynth"/>
</dbReference>
<dbReference type="RefSeq" id="WP_116651011.1">
    <property type="nucleotide sequence ID" value="NZ_QUZK01000039.1"/>
</dbReference>
<evidence type="ECO:0000256" key="8">
    <source>
        <dbReference type="ARBA" id="ARBA00023235"/>
    </source>
</evidence>
<evidence type="ECO:0000256" key="7">
    <source>
        <dbReference type="ARBA" id="ARBA00023102"/>
    </source>
</evidence>
<dbReference type="InterPro" id="IPR013785">
    <property type="entry name" value="Aldolase_TIM"/>
</dbReference>
<evidence type="ECO:0000256" key="2">
    <source>
        <dbReference type="ARBA" id="ARBA00004496"/>
    </source>
</evidence>
<protein>
    <recommendedName>
        <fullName evidence="9">1-(5-phosphoribosyl)-5-[(5-phosphoribosylamino)methylideneamino] imidazole-4-carboxamide isomerase</fullName>
        <ecNumber evidence="9">5.3.1.16</ecNumber>
    </recommendedName>
    <alternativeName>
        <fullName evidence="9">Phosphoribosylformimino-5-aminoimidazole carboxamide ribotide isomerase</fullName>
    </alternativeName>
</protein>
<dbReference type="Proteomes" id="UP000260351">
    <property type="component" value="Unassembled WGS sequence"/>
</dbReference>
<sequence>MKLIPAIDLRGGRVVRLQQGDYERETRYDDDALVVARRYADAGATLIHVVDLDSARDGGTANLAAIEQLCREVDADIQTGGGVRSHEDFRRRIDAGAARVVIGSLCVREPATVASWLTGPDGERIVAGLDVSPGPEGAWFPRAAGWTESGDDDLFTLLERLVDAGLEHLLCTDIERDGMFAGPSLVLYESICARFSSLAVQASGGIGSSEDLNEVAQTGVASCIVGRALLEGRVALSEVGKWSR</sequence>
<evidence type="ECO:0000313" key="12">
    <source>
        <dbReference type="Proteomes" id="UP000260351"/>
    </source>
</evidence>
<keyword evidence="12" id="KW-1185">Reference proteome</keyword>
<dbReference type="InterPro" id="IPR011060">
    <property type="entry name" value="RibuloseP-bd_barrel"/>
</dbReference>
<comment type="similarity">
    <text evidence="4 9 10">Belongs to the HisA/HisF family.</text>
</comment>
<dbReference type="GO" id="GO:0005737">
    <property type="term" value="C:cytoplasm"/>
    <property type="evidence" value="ECO:0007669"/>
    <property type="project" value="UniProtKB-SubCell"/>
</dbReference>
<evidence type="ECO:0000256" key="4">
    <source>
        <dbReference type="ARBA" id="ARBA00009667"/>
    </source>
</evidence>
<evidence type="ECO:0000256" key="10">
    <source>
        <dbReference type="RuleBase" id="RU003657"/>
    </source>
</evidence>
<keyword evidence="8 9" id="KW-0413">Isomerase</keyword>
<dbReference type="FunFam" id="3.20.20.70:FF:000009">
    <property type="entry name" value="1-(5-phosphoribosyl)-5-[(5-phosphoribosylamino)methylideneamino] imidazole-4-carboxamide isomerase"/>
    <property type="match status" value="1"/>
</dbReference>
<dbReference type="Gene3D" id="3.20.20.70">
    <property type="entry name" value="Aldolase class I"/>
    <property type="match status" value="1"/>
</dbReference>
<dbReference type="GO" id="GO:0003949">
    <property type="term" value="F:1-(5-phosphoribosyl)-5-[(5-phosphoribosylamino)methylideneamino]imidazole-4-carboxamide isomerase activity"/>
    <property type="evidence" value="ECO:0007669"/>
    <property type="project" value="UniProtKB-UniRule"/>
</dbReference>
<dbReference type="InterPro" id="IPR023016">
    <property type="entry name" value="HisA/PriA"/>
</dbReference>
<comment type="pathway">
    <text evidence="3 9">Amino-acid biosynthesis; L-histidine biosynthesis; L-histidine from 5-phospho-alpha-D-ribose 1-diphosphate: step 4/9.</text>
</comment>
<dbReference type="InterPro" id="IPR044524">
    <property type="entry name" value="Isoase_HisA-like"/>
</dbReference>
<dbReference type="HAMAP" id="MF_01014">
    <property type="entry name" value="HisA"/>
    <property type="match status" value="1"/>
</dbReference>
<evidence type="ECO:0000256" key="1">
    <source>
        <dbReference type="ARBA" id="ARBA00000901"/>
    </source>
</evidence>
<comment type="catalytic activity">
    <reaction evidence="1 9">
        <text>1-(5-phospho-beta-D-ribosyl)-5-[(5-phospho-beta-D-ribosylamino)methylideneamino]imidazole-4-carboxamide = 5-[(5-phospho-1-deoxy-D-ribulos-1-ylimino)methylamino]-1-(5-phospho-beta-D-ribosyl)imidazole-4-carboxamide</text>
        <dbReference type="Rhea" id="RHEA:15469"/>
        <dbReference type="ChEBI" id="CHEBI:58435"/>
        <dbReference type="ChEBI" id="CHEBI:58525"/>
        <dbReference type="EC" id="5.3.1.16"/>
    </reaction>
</comment>
<evidence type="ECO:0000256" key="3">
    <source>
        <dbReference type="ARBA" id="ARBA00005133"/>
    </source>
</evidence>
<dbReference type="GO" id="GO:0000105">
    <property type="term" value="P:L-histidine biosynthetic process"/>
    <property type="evidence" value="ECO:0007669"/>
    <property type="project" value="UniProtKB-UniRule"/>
</dbReference>
<dbReference type="UniPathway" id="UPA00031">
    <property type="reaction ID" value="UER00009"/>
</dbReference>
<keyword evidence="5 9" id="KW-0963">Cytoplasm</keyword>
<reference evidence="11 12" key="1">
    <citation type="submission" date="2018-08" db="EMBL/GenBank/DDBJ databases">
        <title>Wenzhouxiangella salilacus sp. nov., a novel bacterium isolated from a saline lake in Xinjiang Province, China.</title>
        <authorList>
            <person name="Han S."/>
        </authorList>
    </citation>
    <scope>NUCLEOTIDE SEQUENCE [LARGE SCALE GENOMIC DNA]</scope>
    <source>
        <strain evidence="11 12">XDB06</strain>
    </source>
</reference>
<evidence type="ECO:0000256" key="5">
    <source>
        <dbReference type="ARBA" id="ARBA00022490"/>
    </source>
</evidence>
<dbReference type="PANTHER" id="PTHR43090">
    <property type="entry name" value="1-(5-PHOSPHORIBOSYL)-5-[(5-PHOSPHORIBOSYLAMINO)METHYLIDENEAMINO] IMIDAZOLE-4-CARBOXAMIDE ISOMERASE"/>
    <property type="match status" value="1"/>
</dbReference>
<dbReference type="PANTHER" id="PTHR43090:SF2">
    <property type="entry name" value="1-(5-PHOSPHORIBOSYL)-5-[(5-PHOSPHORIBOSYLAMINO)METHYLIDENEAMINO] IMIDAZOLE-4-CARBOXAMIDE ISOMERASE"/>
    <property type="match status" value="1"/>
</dbReference>
<comment type="subcellular location">
    <subcellularLocation>
        <location evidence="2 9">Cytoplasm</location>
    </subcellularLocation>
</comment>
<keyword evidence="6 9" id="KW-0028">Amino-acid biosynthesis</keyword>